<dbReference type="Pfam" id="PF00034">
    <property type="entry name" value="Cytochrom_C"/>
    <property type="match status" value="1"/>
</dbReference>
<comment type="caution">
    <text evidence="6">The sequence shown here is derived from an EMBL/GenBank/DDBJ whole genome shotgun (WGS) entry which is preliminary data.</text>
</comment>
<evidence type="ECO:0000313" key="7">
    <source>
        <dbReference type="Proteomes" id="UP000029733"/>
    </source>
</evidence>
<evidence type="ECO:0000256" key="4">
    <source>
        <dbReference type="PROSITE-ProRule" id="PRU00433"/>
    </source>
</evidence>
<dbReference type="OrthoDB" id="5328547at2"/>
<dbReference type="Gene3D" id="1.10.760.10">
    <property type="entry name" value="Cytochrome c-like domain"/>
    <property type="match status" value="1"/>
</dbReference>
<organism evidence="6 7">
    <name type="scientific">Helicobacter jaachi</name>
    <dbReference type="NCBI Taxonomy" id="1677920"/>
    <lineage>
        <taxon>Bacteria</taxon>
        <taxon>Pseudomonadati</taxon>
        <taxon>Campylobacterota</taxon>
        <taxon>Epsilonproteobacteria</taxon>
        <taxon>Campylobacterales</taxon>
        <taxon>Helicobacteraceae</taxon>
        <taxon>Helicobacter</taxon>
    </lineage>
</organism>
<dbReference type="EMBL" id="JRPR02000008">
    <property type="protein sequence ID" value="TLD95451.1"/>
    <property type="molecule type" value="Genomic_DNA"/>
</dbReference>
<protein>
    <submittedName>
        <fullName evidence="6">C-type cytochrome</fullName>
    </submittedName>
</protein>
<dbReference type="STRING" id="1677920.LS71_05035"/>
<dbReference type="PROSITE" id="PS51007">
    <property type="entry name" value="CYTC"/>
    <property type="match status" value="1"/>
</dbReference>
<keyword evidence="2 4" id="KW-0479">Metal-binding</keyword>
<gene>
    <name evidence="6" type="ORF">LS71_008050</name>
</gene>
<evidence type="ECO:0000256" key="3">
    <source>
        <dbReference type="ARBA" id="ARBA00023004"/>
    </source>
</evidence>
<dbReference type="SUPFAM" id="SSF46626">
    <property type="entry name" value="Cytochrome c"/>
    <property type="match status" value="1"/>
</dbReference>
<name>A0A4U8T778_9HELI</name>
<evidence type="ECO:0000259" key="5">
    <source>
        <dbReference type="PROSITE" id="PS51007"/>
    </source>
</evidence>
<feature type="domain" description="Cytochrome c" evidence="5">
    <location>
        <begin position="27"/>
        <end position="113"/>
    </location>
</feature>
<reference evidence="6 7" key="1">
    <citation type="journal article" date="2014" name="Genome Announc.">
        <title>Draft genome sequences of eight enterohepatic helicobacter species isolated from both laboratory and wild rodents.</title>
        <authorList>
            <person name="Sheh A."/>
            <person name="Shen Z."/>
            <person name="Fox J.G."/>
        </authorList>
    </citation>
    <scope>NUCLEOTIDE SEQUENCE [LARGE SCALE GENOMIC DNA]</scope>
    <source>
        <strain evidence="6 7">MIT 09-6949</strain>
    </source>
</reference>
<dbReference type="GO" id="GO:0020037">
    <property type="term" value="F:heme binding"/>
    <property type="evidence" value="ECO:0007669"/>
    <property type="project" value="InterPro"/>
</dbReference>
<keyword evidence="7" id="KW-1185">Reference proteome</keyword>
<accession>A0A4U8T778</accession>
<dbReference type="InterPro" id="IPR036909">
    <property type="entry name" value="Cyt_c-like_dom_sf"/>
</dbReference>
<dbReference type="GO" id="GO:0046872">
    <property type="term" value="F:metal ion binding"/>
    <property type="evidence" value="ECO:0007669"/>
    <property type="project" value="UniProtKB-KW"/>
</dbReference>
<sequence length="113" mass="13014">MIRKMLLIMAVLGIFWGIARADEGLLSQNEYGKNLYENPRGIACNKCHGNNGEGSIIARYKHKGVEKTLLAPRINNIEFSIFQRALRKQKGVMPVYYLTDEEITAIYMYLYRP</sequence>
<dbReference type="GO" id="GO:0009055">
    <property type="term" value="F:electron transfer activity"/>
    <property type="evidence" value="ECO:0007669"/>
    <property type="project" value="InterPro"/>
</dbReference>
<proteinExistence type="predicted"/>
<keyword evidence="3 4" id="KW-0408">Iron</keyword>
<evidence type="ECO:0000313" key="6">
    <source>
        <dbReference type="EMBL" id="TLD95451.1"/>
    </source>
</evidence>
<dbReference type="AlphaFoldDB" id="A0A4U8T778"/>
<dbReference type="Proteomes" id="UP000029733">
    <property type="component" value="Unassembled WGS sequence"/>
</dbReference>
<dbReference type="RefSeq" id="WP_034354539.1">
    <property type="nucleotide sequence ID" value="NZ_JRPR02000008.1"/>
</dbReference>
<keyword evidence="1 4" id="KW-0349">Heme</keyword>
<dbReference type="InterPro" id="IPR009056">
    <property type="entry name" value="Cyt_c-like_dom"/>
</dbReference>
<evidence type="ECO:0000256" key="2">
    <source>
        <dbReference type="ARBA" id="ARBA00022723"/>
    </source>
</evidence>
<evidence type="ECO:0000256" key="1">
    <source>
        <dbReference type="ARBA" id="ARBA00022617"/>
    </source>
</evidence>